<evidence type="ECO:0000313" key="3">
    <source>
        <dbReference type="EMBL" id="VVE88042.1"/>
    </source>
</evidence>
<feature type="transmembrane region" description="Helical" evidence="1">
    <location>
        <begin position="6"/>
        <end position="26"/>
    </location>
</feature>
<dbReference type="Pfam" id="PF10881">
    <property type="entry name" value="DUF2726"/>
    <property type="match status" value="1"/>
</dbReference>
<protein>
    <recommendedName>
        <fullName evidence="2">DUF2726 domain-containing protein</fullName>
    </recommendedName>
</protein>
<sequence length="169" mass="19262">MVWPIIFGLVAVLIITLAVVVAWRHARDKISQSRREPCTIDVEAYFAVAPLTKSEQAFHKFLKTCLPHQTLFAHVAVGKMVRTKWWASDFHHQRIADLSVDFLICRPDNTIIAAIELGDASRDTPEYRHRAAKLEALMQAVGVPMIRWDVRRPPGSLEVRKIIEEISNL</sequence>
<keyword evidence="1" id="KW-1133">Transmembrane helix</keyword>
<dbReference type="AlphaFoldDB" id="A0A5E5BSD0"/>
<feature type="domain" description="DUF2726" evidence="2">
    <location>
        <begin position="51"/>
        <end position="164"/>
    </location>
</feature>
<dbReference type="EMBL" id="CABPST010000003">
    <property type="protein sequence ID" value="VVE88042.1"/>
    <property type="molecule type" value="Genomic_DNA"/>
</dbReference>
<dbReference type="RefSeq" id="WP_150559331.1">
    <property type="nucleotide sequence ID" value="NZ_CABPST010000003.1"/>
</dbReference>
<organism evidence="3 4">
    <name type="scientific">Pandoraea bronchicola</name>
    <dbReference type="NCBI Taxonomy" id="2508287"/>
    <lineage>
        <taxon>Bacteria</taxon>
        <taxon>Pseudomonadati</taxon>
        <taxon>Pseudomonadota</taxon>
        <taxon>Betaproteobacteria</taxon>
        <taxon>Burkholderiales</taxon>
        <taxon>Burkholderiaceae</taxon>
        <taxon>Pandoraea</taxon>
    </lineage>
</organism>
<evidence type="ECO:0000256" key="1">
    <source>
        <dbReference type="SAM" id="Phobius"/>
    </source>
</evidence>
<accession>A0A5E5BSD0</accession>
<keyword evidence="1" id="KW-0472">Membrane</keyword>
<keyword evidence="4" id="KW-1185">Reference proteome</keyword>
<evidence type="ECO:0000313" key="4">
    <source>
        <dbReference type="Proteomes" id="UP000382040"/>
    </source>
</evidence>
<name>A0A5E5BSD0_9BURK</name>
<proteinExistence type="predicted"/>
<dbReference type="InterPro" id="IPR024402">
    <property type="entry name" value="DUF2726"/>
</dbReference>
<dbReference type="OrthoDB" id="6882268at2"/>
<dbReference type="Proteomes" id="UP000382040">
    <property type="component" value="Unassembled WGS sequence"/>
</dbReference>
<gene>
    <name evidence="3" type="ORF">PBR20603_01986</name>
</gene>
<reference evidence="3 4" key="1">
    <citation type="submission" date="2019-08" db="EMBL/GenBank/DDBJ databases">
        <authorList>
            <person name="Peeters C."/>
        </authorList>
    </citation>
    <scope>NUCLEOTIDE SEQUENCE [LARGE SCALE GENOMIC DNA]</scope>
    <source>
        <strain evidence="3 4">LMG 20603</strain>
    </source>
</reference>
<keyword evidence="1" id="KW-0812">Transmembrane</keyword>
<evidence type="ECO:0000259" key="2">
    <source>
        <dbReference type="Pfam" id="PF10881"/>
    </source>
</evidence>